<gene>
    <name evidence="4" type="ORF">LIER_00275</name>
</gene>
<keyword evidence="2" id="KW-0479">Metal-binding</keyword>
<keyword evidence="5" id="KW-1185">Reference proteome</keyword>
<comment type="cofactor">
    <cofactor evidence="1">
        <name>Mn(2+)</name>
        <dbReference type="ChEBI" id="CHEBI:29035"/>
    </cofactor>
</comment>
<sequence>MRNIFRGTESNPGSSPVNARFPATLIVEDDLVVRYHEVKDEGYETTHDGKLIIVFSAPNYCDQMVVKLFGSFFKIVITPLQVMSIYGLFSLADGQQGCFYSFFKRNIVTFVAVPHFDVKPMAHASNFMRMFP</sequence>
<dbReference type="Gene3D" id="3.60.21.10">
    <property type="match status" value="1"/>
</dbReference>
<dbReference type="InterPro" id="IPR051134">
    <property type="entry name" value="PPP_phosphatase"/>
</dbReference>
<evidence type="ECO:0000313" key="5">
    <source>
        <dbReference type="Proteomes" id="UP001454036"/>
    </source>
</evidence>
<protein>
    <submittedName>
        <fullName evidence="4">Uncharacterized protein</fullName>
    </submittedName>
</protein>
<reference evidence="4 5" key="1">
    <citation type="submission" date="2024-01" db="EMBL/GenBank/DDBJ databases">
        <title>The complete chloroplast genome sequence of Lithospermum erythrorhizon: insights into the phylogenetic relationship among Boraginaceae species and the maternal lineages of purple gromwells.</title>
        <authorList>
            <person name="Okada T."/>
            <person name="Watanabe K."/>
        </authorList>
    </citation>
    <scope>NUCLEOTIDE SEQUENCE [LARGE SCALE GENOMIC DNA]</scope>
</reference>
<dbReference type="PRINTS" id="PR00114">
    <property type="entry name" value="STPHPHTASE"/>
</dbReference>
<evidence type="ECO:0000256" key="2">
    <source>
        <dbReference type="ARBA" id="ARBA00022723"/>
    </source>
</evidence>
<accession>A0AAV3NIC1</accession>
<dbReference type="InterPro" id="IPR029052">
    <property type="entry name" value="Metallo-depent_PP-like"/>
</dbReference>
<name>A0AAV3NIC1_LITER</name>
<dbReference type="PANTHER" id="PTHR45668:SF5">
    <property type="entry name" value="SERINE_THREONINE-PROTEIN PHOSPHATASE 5"/>
    <property type="match status" value="1"/>
</dbReference>
<evidence type="ECO:0000256" key="1">
    <source>
        <dbReference type="ARBA" id="ARBA00001936"/>
    </source>
</evidence>
<dbReference type="GO" id="GO:0016787">
    <property type="term" value="F:hydrolase activity"/>
    <property type="evidence" value="ECO:0007669"/>
    <property type="project" value="InterPro"/>
</dbReference>
<dbReference type="AlphaFoldDB" id="A0AAV3NIC1"/>
<dbReference type="SUPFAM" id="SSF56300">
    <property type="entry name" value="Metallo-dependent phosphatases"/>
    <property type="match status" value="1"/>
</dbReference>
<proteinExistence type="predicted"/>
<evidence type="ECO:0000313" key="4">
    <source>
        <dbReference type="EMBL" id="GAA0138551.1"/>
    </source>
</evidence>
<dbReference type="GO" id="GO:0046872">
    <property type="term" value="F:metal ion binding"/>
    <property type="evidence" value="ECO:0007669"/>
    <property type="project" value="UniProtKB-KW"/>
</dbReference>
<evidence type="ECO:0000256" key="3">
    <source>
        <dbReference type="ARBA" id="ARBA00023211"/>
    </source>
</evidence>
<dbReference type="InterPro" id="IPR006186">
    <property type="entry name" value="Ser/Thr-sp_prot-phosphatase"/>
</dbReference>
<organism evidence="4 5">
    <name type="scientific">Lithospermum erythrorhizon</name>
    <name type="common">Purple gromwell</name>
    <name type="synonym">Lithospermum officinale var. erythrorhizon</name>
    <dbReference type="NCBI Taxonomy" id="34254"/>
    <lineage>
        <taxon>Eukaryota</taxon>
        <taxon>Viridiplantae</taxon>
        <taxon>Streptophyta</taxon>
        <taxon>Embryophyta</taxon>
        <taxon>Tracheophyta</taxon>
        <taxon>Spermatophyta</taxon>
        <taxon>Magnoliopsida</taxon>
        <taxon>eudicotyledons</taxon>
        <taxon>Gunneridae</taxon>
        <taxon>Pentapetalae</taxon>
        <taxon>asterids</taxon>
        <taxon>lamiids</taxon>
        <taxon>Boraginales</taxon>
        <taxon>Boraginaceae</taxon>
        <taxon>Boraginoideae</taxon>
        <taxon>Lithospermeae</taxon>
        <taxon>Lithospermum</taxon>
    </lineage>
</organism>
<dbReference type="EMBL" id="BAABME010000020">
    <property type="protein sequence ID" value="GAA0138551.1"/>
    <property type="molecule type" value="Genomic_DNA"/>
</dbReference>
<dbReference type="PANTHER" id="PTHR45668">
    <property type="entry name" value="SERINE/THREONINE-PROTEIN PHOSPHATASE 5-RELATED"/>
    <property type="match status" value="1"/>
</dbReference>
<keyword evidence="3" id="KW-0464">Manganese</keyword>
<comment type="caution">
    <text evidence="4">The sequence shown here is derived from an EMBL/GenBank/DDBJ whole genome shotgun (WGS) entry which is preliminary data.</text>
</comment>
<dbReference type="Proteomes" id="UP001454036">
    <property type="component" value="Unassembled WGS sequence"/>
</dbReference>